<evidence type="ECO:0000313" key="1">
    <source>
        <dbReference type="EMBL" id="RCL42890.1"/>
    </source>
</evidence>
<dbReference type="PANTHER" id="PTHR35175">
    <property type="entry name" value="DUF1289 DOMAIN-CONTAINING PROTEIN"/>
    <property type="match status" value="1"/>
</dbReference>
<accession>A0A368BZX0</accession>
<dbReference type="PANTHER" id="PTHR35175:SF1">
    <property type="entry name" value="OXIDOREDUCTASE"/>
    <property type="match status" value="1"/>
</dbReference>
<proteinExistence type="predicted"/>
<dbReference type="AlphaFoldDB" id="A0A368BZX0"/>
<name>A0A368BZX0_9GAMM</name>
<organism evidence="1 2">
    <name type="scientific">SAR86 cluster bacterium</name>
    <dbReference type="NCBI Taxonomy" id="2030880"/>
    <lineage>
        <taxon>Bacteria</taxon>
        <taxon>Pseudomonadati</taxon>
        <taxon>Pseudomonadota</taxon>
        <taxon>Gammaproteobacteria</taxon>
        <taxon>SAR86 cluster</taxon>
    </lineage>
</organism>
<gene>
    <name evidence="1" type="ORF">DBW96_00350</name>
</gene>
<dbReference type="Proteomes" id="UP000253307">
    <property type="component" value="Unassembled WGS sequence"/>
</dbReference>
<comment type="caution">
    <text evidence="1">The sequence shown here is derived from an EMBL/GenBank/DDBJ whole genome shotgun (WGS) entry which is preliminary data.</text>
</comment>
<sequence length="146" mass="17011">MRKQRSSTPCLGICSTTYGDDVCRGCKRFIHEVINWNSYSNDEKEIVNSRLEEFKVTILSHRFKVTDAELLSSKLKEHAINFNDSLDPITWIFDLLRASSQDLDLELFGLELLPDHRTFSLSSIKDEINTELFELSQAHFDRYFTN</sequence>
<dbReference type="InterPro" id="IPR010710">
    <property type="entry name" value="DUF1289"/>
</dbReference>
<evidence type="ECO:0000313" key="2">
    <source>
        <dbReference type="Proteomes" id="UP000253307"/>
    </source>
</evidence>
<dbReference type="EMBL" id="QOPE01000001">
    <property type="protein sequence ID" value="RCL42890.1"/>
    <property type="molecule type" value="Genomic_DNA"/>
</dbReference>
<reference evidence="1 2" key="1">
    <citation type="journal article" date="2018" name="Microbiome">
        <title>Fine metagenomic profile of the Mediterranean stratified and mixed water columns revealed by assembly and recruitment.</title>
        <authorList>
            <person name="Haro-Moreno J.M."/>
            <person name="Lopez-Perez M."/>
            <person name="De La Torre J.R."/>
            <person name="Picazo A."/>
            <person name="Camacho A."/>
            <person name="Rodriguez-Valera F."/>
        </authorList>
    </citation>
    <scope>NUCLEOTIDE SEQUENCE [LARGE SCALE GENOMIC DNA]</scope>
    <source>
        <strain evidence="1">MED-G82</strain>
    </source>
</reference>
<protein>
    <submittedName>
        <fullName evidence="1">DUF1289 domain-containing protein</fullName>
    </submittedName>
</protein>
<dbReference type="Pfam" id="PF06945">
    <property type="entry name" value="DUF1289"/>
    <property type="match status" value="1"/>
</dbReference>